<protein>
    <submittedName>
        <fullName evidence="1">Uncharacterized protein</fullName>
    </submittedName>
</protein>
<organism evidence="1 2">
    <name type="scientific">Fusarium oxysporum f. sp. raphani</name>
    <dbReference type="NCBI Taxonomy" id="96318"/>
    <lineage>
        <taxon>Eukaryota</taxon>
        <taxon>Fungi</taxon>
        <taxon>Dikarya</taxon>
        <taxon>Ascomycota</taxon>
        <taxon>Pezizomycotina</taxon>
        <taxon>Sordariomycetes</taxon>
        <taxon>Hypocreomycetidae</taxon>
        <taxon>Hypocreales</taxon>
        <taxon>Nectriaceae</taxon>
        <taxon>Fusarium</taxon>
        <taxon>Fusarium oxysporum species complex</taxon>
    </lineage>
</organism>
<dbReference type="AlphaFoldDB" id="A0A8J5Q298"/>
<evidence type="ECO:0000313" key="2">
    <source>
        <dbReference type="Proteomes" id="UP000693942"/>
    </source>
</evidence>
<reference evidence="1" key="1">
    <citation type="submission" date="2021-04" db="EMBL/GenBank/DDBJ databases">
        <title>First draft genome resource for Brassicaceae pathogens Fusarium oxysporum f. sp. raphani and Fusarium oxysporum f. sp. rapae.</title>
        <authorList>
            <person name="Asai S."/>
        </authorList>
    </citation>
    <scope>NUCLEOTIDE SEQUENCE</scope>
    <source>
        <strain evidence="1">Tf1262</strain>
    </source>
</reference>
<sequence length="69" mass="8026">MSCHSLLCLWKEGIGILIKPLDSLSLENIRIRNEPPNRRRLDLQRIDRHVALAYAFIYLPRHSVPVNGH</sequence>
<name>A0A8J5Q298_FUSOX</name>
<accession>A0A8J5Q298</accession>
<dbReference type="Proteomes" id="UP000693942">
    <property type="component" value="Unassembled WGS sequence"/>
</dbReference>
<comment type="caution">
    <text evidence="1">The sequence shown here is derived from an EMBL/GenBank/DDBJ whole genome shotgun (WGS) entry which is preliminary data.</text>
</comment>
<dbReference type="EMBL" id="JAELUR010000004">
    <property type="protein sequence ID" value="KAG7432467.1"/>
    <property type="molecule type" value="Genomic_DNA"/>
</dbReference>
<evidence type="ECO:0000313" key="1">
    <source>
        <dbReference type="EMBL" id="KAG7432467.1"/>
    </source>
</evidence>
<proteinExistence type="predicted"/>
<gene>
    <name evidence="1" type="ORF">Forpi1262_v006237</name>
</gene>